<dbReference type="Pfam" id="PF00512">
    <property type="entry name" value="HisKA"/>
    <property type="match status" value="1"/>
</dbReference>
<dbReference type="GO" id="GO:0000155">
    <property type="term" value="F:phosphorelay sensor kinase activity"/>
    <property type="evidence" value="ECO:0007669"/>
    <property type="project" value="InterPro"/>
</dbReference>
<evidence type="ECO:0000259" key="6">
    <source>
        <dbReference type="PROSITE" id="PS50110"/>
    </source>
</evidence>
<dbReference type="Gene3D" id="1.10.287.130">
    <property type="match status" value="1"/>
</dbReference>
<dbReference type="SMART" id="SM00387">
    <property type="entry name" value="HATPase_c"/>
    <property type="match status" value="1"/>
</dbReference>
<dbReference type="SUPFAM" id="SSF52172">
    <property type="entry name" value="CheY-like"/>
    <property type="match status" value="1"/>
</dbReference>
<dbReference type="Proteomes" id="UP000189670">
    <property type="component" value="Unassembled WGS sequence"/>
</dbReference>
<accession>A0A1V1PDR6</accession>
<dbReference type="InterPro" id="IPR004358">
    <property type="entry name" value="Sig_transdc_His_kin-like_C"/>
</dbReference>
<evidence type="ECO:0000256" key="2">
    <source>
        <dbReference type="ARBA" id="ARBA00012438"/>
    </source>
</evidence>
<sequence length="354" mass="40622">MENKTKILIVDDDTMNLFVFEDIFISEPQFICEYVDTGEKALKTLPEFRPDIVLLDIMMPGINGYEVCQKIRKEPRYQFIKIIMVSGKGMLEERLKGYEEGADDYLVKPFDKDELLAKINVFKRLKRVEEIESNQSNLLALLSHETKTPMSGIMGAVELLMAEDFSDDHMQMLNIVHTSAEQLLNFIEKITMYYRLSQGQIMEMQCVNLLTLVENVIDDLQQPLSEKKLKVTWHNRQDCRIHVDFYYVQVAVKHIFDNAIKYSPNNGEIDISVIIEPDICKVCISDQGPGIPLDYQANLFEPFGIQDIRHHHKGLGLSLATSLLIFQVHHGNISFKSVPGEGATFCLQLPVYKN</sequence>
<feature type="domain" description="Response regulatory" evidence="6">
    <location>
        <begin position="6"/>
        <end position="123"/>
    </location>
</feature>
<dbReference type="InterPro" id="IPR001789">
    <property type="entry name" value="Sig_transdc_resp-reg_receiver"/>
</dbReference>
<evidence type="ECO:0000313" key="7">
    <source>
        <dbReference type="EMBL" id="ETR72950.1"/>
    </source>
</evidence>
<dbReference type="AlphaFoldDB" id="A0A1V1PDR6"/>
<dbReference type="Gene3D" id="3.40.50.2300">
    <property type="match status" value="1"/>
</dbReference>
<keyword evidence="3 4" id="KW-0597">Phosphoprotein</keyword>
<dbReference type="Gene3D" id="3.30.565.10">
    <property type="entry name" value="Histidine kinase-like ATPase, C-terminal domain"/>
    <property type="match status" value="1"/>
</dbReference>
<evidence type="ECO:0000313" key="8">
    <source>
        <dbReference type="Proteomes" id="UP000189670"/>
    </source>
</evidence>
<feature type="modified residue" description="4-aspartylphosphate" evidence="4">
    <location>
        <position position="56"/>
    </location>
</feature>
<comment type="catalytic activity">
    <reaction evidence="1">
        <text>ATP + protein L-histidine = ADP + protein N-phospho-L-histidine.</text>
        <dbReference type="EC" id="2.7.13.3"/>
    </reaction>
</comment>
<protein>
    <recommendedName>
        <fullName evidence="2">histidine kinase</fullName>
        <ecNumber evidence="2">2.7.13.3</ecNumber>
    </recommendedName>
</protein>
<evidence type="ECO:0000256" key="3">
    <source>
        <dbReference type="ARBA" id="ARBA00022553"/>
    </source>
</evidence>
<dbReference type="Pfam" id="PF00072">
    <property type="entry name" value="Response_reg"/>
    <property type="match status" value="1"/>
</dbReference>
<gene>
    <name evidence="7" type="ORF">OMM_01306</name>
</gene>
<evidence type="ECO:0000259" key="5">
    <source>
        <dbReference type="PROSITE" id="PS50109"/>
    </source>
</evidence>
<dbReference type="InterPro" id="IPR011006">
    <property type="entry name" value="CheY-like_superfamily"/>
</dbReference>
<dbReference type="InterPro" id="IPR036890">
    <property type="entry name" value="HATPase_C_sf"/>
</dbReference>
<dbReference type="InterPro" id="IPR003594">
    <property type="entry name" value="HATPase_dom"/>
</dbReference>
<organism evidence="7 8">
    <name type="scientific">Candidatus Magnetoglobus multicellularis str. Araruama</name>
    <dbReference type="NCBI Taxonomy" id="890399"/>
    <lineage>
        <taxon>Bacteria</taxon>
        <taxon>Pseudomonadati</taxon>
        <taxon>Thermodesulfobacteriota</taxon>
        <taxon>Desulfobacteria</taxon>
        <taxon>Desulfobacterales</taxon>
        <taxon>Desulfobacteraceae</taxon>
        <taxon>Candidatus Magnetoglobus</taxon>
    </lineage>
</organism>
<feature type="domain" description="Histidine kinase" evidence="5">
    <location>
        <begin position="141"/>
        <end position="353"/>
    </location>
</feature>
<dbReference type="SMART" id="SM00448">
    <property type="entry name" value="REC"/>
    <property type="match status" value="1"/>
</dbReference>
<dbReference type="PANTHER" id="PTHR43547:SF2">
    <property type="entry name" value="HYBRID SIGNAL TRANSDUCTION HISTIDINE KINASE C"/>
    <property type="match status" value="1"/>
</dbReference>
<dbReference type="PROSITE" id="PS50110">
    <property type="entry name" value="RESPONSE_REGULATORY"/>
    <property type="match status" value="1"/>
</dbReference>
<dbReference type="CDD" id="cd00082">
    <property type="entry name" value="HisKA"/>
    <property type="match status" value="1"/>
</dbReference>
<dbReference type="CDD" id="cd00075">
    <property type="entry name" value="HATPase"/>
    <property type="match status" value="1"/>
</dbReference>
<proteinExistence type="predicted"/>
<dbReference type="SUPFAM" id="SSF55874">
    <property type="entry name" value="ATPase domain of HSP90 chaperone/DNA topoisomerase II/histidine kinase"/>
    <property type="match status" value="1"/>
</dbReference>
<keyword evidence="7" id="KW-0808">Transferase</keyword>
<reference evidence="8" key="1">
    <citation type="submission" date="2012-11" db="EMBL/GenBank/DDBJ databases">
        <authorList>
            <person name="Lucero-Rivera Y.E."/>
            <person name="Tovar-Ramirez D."/>
        </authorList>
    </citation>
    <scope>NUCLEOTIDE SEQUENCE [LARGE SCALE GENOMIC DNA]</scope>
    <source>
        <strain evidence="8">Araruama</strain>
    </source>
</reference>
<dbReference type="PROSITE" id="PS50109">
    <property type="entry name" value="HIS_KIN"/>
    <property type="match status" value="1"/>
</dbReference>
<dbReference type="InterPro" id="IPR005467">
    <property type="entry name" value="His_kinase_dom"/>
</dbReference>
<evidence type="ECO:0000256" key="4">
    <source>
        <dbReference type="PROSITE-ProRule" id="PRU00169"/>
    </source>
</evidence>
<dbReference type="PANTHER" id="PTHR43547">
    <property type="entry name" value="TWO-COMPONENT HISTIDINE KINASE"/>
    <property type="match status" value="1"/>
</dbReference>
<dbReference type="EC" id="2.7.13.3" evidence="2"/>
<evidence type="ECO:0000256" key="1">
    <source>
        <dbReference type="ARBA" id="ARBA00000085"/>
    </source>
</evidence>
<dbReference type="InterPro" id="IPR036097">
    <property type="entry name" value="HisK_dim/P_sf"/>
</dbReference>
<dbReference type="InterPro" id="IPR003661">
    <property type="entry name" value="HisK_dim/P_dom"/>
</dbReference>
<comment type="caution">
    <text evidence="7">The sequence shown here is derived from an EMBL/GenBank/DDBJ whole genome shotgun (WGS) entry which is preliminary data.</text>
</comment>
<keyword evidence="7" id="KW-0418">Kinase</keyword>
<name>A0A1V1PDR6_9BACT</name>
<dbReference type="PRINTS" id="PR00344">
    <property type="entry name" value="BCTRLSENSOR"/>
</dbReference>
<dbReference type="SUPFAM" id="SSF47384">
    <property type="entry name" value="Homodimeric domain of signal transducing histidine kinase"/>
    <property type="match status" value="1"/>
</dbReference>
<dbReference type="Pfam" id="PF02518">
    <property type="entry name" value="HATPase_c"/>
    <property type="match status" value="1"/>
</dbReference>
<dbReference type="EMBL" id="ATBP01000098">
    <property type="protein sequence ID" value="ETR72950.1"/>
    <property type="molecule type" value="Genomic_DNA"/>
</dbReference>
<dbReference type="SMART" id="SM00388">
    <property type="entry name" value="HisKA"/>
    <property type="match status" value="1"/>
</dbReference>